<organism evidence="1 2">
    <name type="scientific">Leptospira santarosai str. MOR084</name>
    <dbReference type="NCBI Taxonomy" id="1049984"/>
    <lineage>
        <taxon>Bacteria</taxon>
        <taxon>Pseudomonadati</taxon>
        <taxon>Spirochaetota</taxon>
        <taxon>Spirochaetia</taxon>
        <taxon>Leptospirales</taxon>
        <taxon>Leptospiraceae</taxon>
        <taxon>Leptospira</taxon>
    </lineage>
</organism>
<reference evidence="1" key="1">
    <citation type="submission" date="2012-10" db="EMBL/GenBank/DDBJ databases">
        <authorList>
            <person name="Harkins D.M."/>
            <person name="Durkin A.S."/>
            <person name="Brinkac L.M."/>
            <person name="Haft D.H."/>
            <person name="Selengut J.D."/>
            <person name="Sanka R."/>
            <person name="DePew J."/>
            <person name="Purushe J."/>
            <person name="Matthias M.A."/>
            <person name="Vinetz J.M."/>
            <person name="Sutton G.G."/>
            <person name="Nierman W.C."/>
            <person name="Fouts D.E."/>
        </authorList>
    </citation>
    <scope>NUCLEOTIDE SEQUENCE [LARGE SCALE GENOMIC DNA]</scope>
    <source>
        <strain evidence="1">MOR084</strain>
    </source>
</reference>
<dbReference type="AlphaFoldDB" id="A0A0E2BE15"/>
<comment type="caution">
    <text evidence="1">The sequence shown here is derived from an EMBL/GenBank/DDBJ whole genome shotgun (WGS) entry which is preliminary data.</text>
</comment>
<evidence type="ECO:0000313" key="1">
    <source>
        <dbReference type="EMBL" id="EKO33444.1"/>
    </source>
</evidence>
<name>A0A0E2BE15_9LEPT</name>
<proteinExistence type="predicted"/>
<dbReference type="EMBL" id="AHON02000051">
    <property type="protein sequence ID" value="EKO33444.1"/>
    <property type="molecule type" value="Genomic_DNA"/>
</dbReference>
<protein>
    <submittedName>
        <fullName evidence="1">Uncharacterized protein</fullName>
    </submittedName>
</protein>
<dbReference type="Proteomes" id="UP000006329">
    <property type="component" value="Unassembled WGS sequence"/>
</dbReference>
<evidence type="ECO:0000313" key="2">
    <source>
        <dbReference type="Proteomes" id="UP000006329"/>
    </source>
</evidence>
<gene>
    <name evidence="1" type="ORF">LEP1GSC179_2628</name>
</gene>
<accession>A0A0E2BE15</accession>
<keyword evidence="2" id="KW-1185">Reference proteome</keyword>
<sequence length="37" mass="4690">MFFRSFEHFFFTVFLFLINFKSTSIEAENFKRRKTLY</sequence>